<reference evidence="2" key="1">
    <citation type="submission" date="2021-02" db="EMBL/GenBank/DDBJ databases">
        <title>Genomic Encyclopedia of Type Strains, Phase IV (KMG-V): Genome sequencing to study the core and pangenomes of soil and plant-associated prokaryotes.</title>
        <authorList>
            <person name="Whitman W."/>
        </authorList>
    </citation>
    <scope>NUCLEOTIDE SEQUENCE</scope>
    <source>
        <strain evidence="2">USDA 406</strain>
    </source>
</reference>
<dbReference type="Proteomes" id="UP000673383">
    <property type="component" value="Unassembled WGS sequence"/>
</dbReference>
<dbReference type="Pfam" id="PF01656">
    <property type="entry name" value="CbiA"/>
    <property type="match status" value="1"/>
</dbReference>
<evidence type="ECO:0000259" key="1">
    <source>
        <dbReference type="Pfam" id="PF01656"/>
    </source>
</evidence>
<gene>
    <name evidence="2" type="ORF">JOH49_004082</name>
</gene>
<dbReference type="Gene3D" id="3.40.50.300">
    <property type="entry name" value="P-loop containing nucleotide triphosphate hydrolases"/>
    <property type="match status" value="1"/>
</dbReference>
<dbReference type="InterPro" id="IPR050678">
    <property type="entry name" value="DNA_Partitioning_ATPase"/>
</dbReference>
<dbReference type="InterPro" id="IPR002586">
    <property type="entry name" value="CobQ/CobB/MinD/ParA_Nub-bd_dom"/>
</dbReference>
<sequence length="206" mass="21878">MRVAAAVQLKGGTGKSTAILNAAVAAAARGLSVAIADTDPQASSAMWAAARGRDAPFVTSIAARQLPGWLAENEAAFDLTLVDTPAHDTDTLADAAKLADLAIIVTEPTYLANAVAARIQAAFVQEDIEYAILLTRTPSQLNRRLNHWLALHRQLGTVVDAHLSYRVAYQDAVALGLGVVEYEPEGPAAQEVRSATDWILKKLELI</sequence>
<feature type="domain" description="CobQ/CobB/MinD/ParA nucleotide binding" evidence="1">
    <location>
        <begin position="6"/>
        <end position="154"/>
    </location>
</feature>
<evidence type="ECO:0000313" key="2">
    <source>
        <dbReference type="EMBL" id="MBP1294329.1"/>
    </source>
</evidence>
<accession>A0A8I1Y980</accession>
<proteinExistence type="predicted"/>
<comment type="caution">
    <text evidence="2">The sequence shown here is derived from an EMBL/GenBank/DDBJ whole genome shotgun (WGS) entry which is preliminary data.</text>
</comment>
<dbReference type="SUPFAM" id="SSF52540">
    <property type="entry name" value="P-loop containing nucleoside triphosphate hydrolases"/>
    <property type="match status" value="1"/>
</dbReference>
<dbReference type="EMBL" id="JAFICZ010000001">
    <property type="protein sequence ID" value="MBP1294329.1"/>
    <property type="molecule type" value="Genomic_DNA"/>
</dbReference>
<dbReference type="InterPro" id="IPR027417">
    <property type="entry name" value="P-loop_NTPase"/>
</dbReference>
<dbReference type="PANTHER" id="PTHR13696:SF96">
    <property type="entry name" value="COBQ_COBB_MIND_PARA NUCLEOTIDE BINDING DOMAIN-CONTAINING PROTEIN"/>
    <property type="match status" value="1"/>
</dbReference>
<dbReference type="PIRSF" id="PIRSF009320">
    <property type="entry name" value="Nuc_binding_HP_1000"/>
    <property type="match status" value="1"/>
</dbReference>
<dbReference type="AlphaFoldDB" id="A0A8I1Y980"/>
<dbReference type="RefSeq" id="WP_172646902.1">
    <property type="nucleotide sequence ID" value="NZ_JAFICZ010000001.1"/>
</dbReference>
<dbReference type="PANTHER" id="PTHR13696">
    <property type="entry name" value="P-LOOP CONTAINING NUCLEOSIDE TRIPHOSPHATE HYDROLASE"/>
    <property type="match status" value="1"/>
</dbReference>
<organism evidence="2 3">
    <name type="scientific">Bradyrhizobium elkanii</name>
    <dbReference type="NCBI Taxonomy" id="29448"/>
    <lineage>
        <taxon>Bacteria</taxon>
        <taxon>Pseudomonadati</taxon>
        <taxon>Pseudomonadota</taxon>
        <taxon>Alphaproteobacteria</taxon>
        <taxon>Hyphomicrobiales</taxon>
        <taxon>Nitrobacteraceae</taxon>
        <taxon>Bradyrhizobium</taxon>
    </lineage>
</organism>
<evidence type="ECO:0000313" key="3">
    <source>
        <dbReference type="Proteomes" id="UP000673383"/>
    </source>
</evidence>
<name>A0A8I1Y980_BRAEL</name>
<protein>
    <submittedName>
        <fullName evidence="2">Chromosome partitioning protein</fullName>
    </submittedName>
</protein>